<dbReference type="Pfam" id="PF00669">
    <property type="entry name" value="Flagellin_N"/>
    <property type="match status" value="1"/>
</dbReference>
<reference evidence="6 7" key="1">
    <citation type="submission" date="2016-03" db="EMBL/GenBank/DDBJ databases">
        <authorList>
            <person name="Ploux O."/>
        </authorList>
    </citation>
    <scope>NUCLEOTIDE SEQUENCE [LARGE SCALE GENOMIC DNA]</scope>
    <source>
        <strain evidence="6 7">R0</strain>
    </source>
</reference>
<keyword evidence="2 3" id="KW-0975">Bacterial flagellum</keyword>
<sequence length="277" mass="29164">MGMRVTTNMAAINAQRNLIGSQRQINDSMAKLASGSRINKAADDAAGLAISEGLKAQIRSGVQAQRNANDGISMVQTAEGGLNEIGNIVVRLRELGIQAASDTVGEKERGMLNKEVVQLKSEIQRIASVTTWGTTKLLDGSSPKFDFQVGLFNNAEEDRISFNAAENVATLDALGLSGIDFSSKEGAQEALALLDNAQTSVSGTRANLGALQNRLTSTVDNLGVATENMSAANSRIRDTDVAQASSEMTRNNILLQAGTSTLAQANQSNQLALKLIG</sequence>
<accession>A0A150WNL8</accession>
<dbReference type="GO" id="GO:0009288">
    <property type="term" value="C:bacterial-type flagellum"/>
    <property type="evidence" value="ECO:0007669"/>
    <property type="project" value="UniProtKB-SubCell"/>
</dbReference>
<comment type="subcellular location">
    <subcellularLocation>
        <location evidence="3">Secreted</location>
    </subcellularLocation>
    <subcellularLocation>
        <location evidence="3">Bacterial flagellum</location>
    </subcellularLocation>
</comment>
<comment type="caution">
    <text evidence="6">The sequence shown here is derived from an EMBL/GenBank/DDBJ whole genome shotgun (WGS) entry which is preliminary data.</text>
</comment>
<keyword evidence="3" id="KW-0964">Secreted</keyword>
<dbReference type="InterPro" id="IPR046358">
    <property type="entry name" value="Flagellin_C"/>
</dbReference>
<dbReference type="InterPro" id="IPR001029">
    <property type="entry name" value="Flagellin_N"/>
</dbReference>
<dbReference type="PRINTS" id="PR00207">
    <property type="entry name" value="FLAGELLIN"/>
</dbReference>
<keyword evidence="6" id="KW-0969">Cilium</keyword>
<dbReference type="GO" id="GO:0005576">
    <property type="term" value="C:extracellular region"/>
    <property type="evidence" value="ECO:0007669"/>
    <property type="project" value="UniProtKB-SubCell"/>
</dbReference>
<dbReference type="RefSeq" id="WP_061833516.1">
    <property type="nucleotide sequence ID" value="NZ_LUKE01000001.1"/>
</dbReference>
<dbReference type="AlphaFoldDB" id="A0A150WNL8"/>
<dbReference type="InterPro" id="IPR042187">
    <property type="entry name" value="Flagellin_C_sub2"/>
</dbReference>
<evidence type="ECO:0000259" key="4">
    <source>
        <dbReference type="Pfam" id="PF00669"/>
    </source>
</evidence>
<dbReference type="GO" id="GO:0005198">
    <property type="term" value="F:structural molecule activity"/>
    <property type="evidence" value="ECO:0007669"/>
    <property type="project" value="UniProtKB-UniRule"/>
</dbReference>
<evidence type="ECO:0000259" key="5">
    <source>
        <dbReference type="Pfam" id="PF00700"/>
    </source>
</evidence>
<keyword evidence="7" id="KW-1185">Reference proteome</keyword>
<keyword evidence="6" id="KW-0966">Cell projection</keyword>
<protein>
    <recommendedName>
        <fullName evidence="3">Flagellin</fullName>
    </recommendedName>
</protein>
<dbReference type="Pfam" id="PF00700">
    <property type="entry name" value="Flagellin_C"/>
    <property type="match status" value="1"/>
</dbReference>
<dbReference type="EMBL" id="LUKE01000001">
    <property type="protein sequence ID" value="KYG65956.1"/>
    <property type="molecule type" value="Genomic_DNA"/>
</dbReference>
<comment type="function">
    <text evidence="3">Flagellin is the subunit protein which polymerizes to form the filaments of bacterial flagella.</text>
</comment>
<evidence type="ECO:0000256" key="1">
    <source>
        <dbReference type="ARBA" id="ARBA00005709"/>
    </source>
</evidence>
<feature type="domain" description="Flagellin C-terminal" evidence="5">
    <location>
        <begin position="192"/>
        <end position="275"/>
    </location>
</feature>
<evidence type="ECO:0000256" key="3">
    <source>
        <dbReference type="RuleBase" id="RU362073"/>
    </source>
</evidence>
<dbReference type="Gene3D" id="1.20.1330.10">
    <property type="entry name" value="f41 fragment of flagellin, N-terminal domain"/>
    <property type="match status" value="1"/>
</dbReference>
<keyword evidence="6" id="KW-0282">Flagellum</keyword>
<dbReference type="InterPro" id="IPR001492">
    <property type="entry name" value="Flagellin"/>
</dbReference>
<dbReference type="OrthoDB" id="9789525at2"/>
<proteinExistence type="inferred from homology"/>
<name>A0A150WNL8_BDEBC</name>
<evidence type="ECO:0000313" key="7">
    <source>
        <dbReference type="Proteomes" id="UP000075320"/>
    </source>
</evidence>
<evidence type="ECO:0000256" key="2">
    <source>
        <dbReference type="ARBA" id="ARBA00023143"/>
    </source>
</evidence>
<dbReference type="Gene3D" id="6.10.10.10">
    <property type="entry name" value="Flagellar export chaperone, C-terminal domain"/>
    <property type="match status" value="1"/>
</dbReference>
<dbReference type="Proteomes" id="UP000075320">
    <property type="component" value="Unassembled WGS sequence"/>
</dbReference>
<comment type="similarity">
    <text evidence="1 3">Belongs to the bacterial flagellin family.</text>
</comment>
<gene>
    <name evidence="6" type="ORF">AZI86_02475</name>
</gene>
<organism evidence="6 7">
    <name type="scientific">Bdellovibrio bacteriovorus</name>
    <dbReference type="NCBI Taxonomy" id="959"/>
    <lineage>
        <taxon>Bacteria</taxon>
        <taxon>Pseudomonadati</taxon>
        <taxon>Bdellovibrionota</taxon>
        <taxon>Bdellovibrionia</taxon>
        <taxon>Bdellovibrionales</taxon>
        <taxon>Pseudobdellovibrionaceae</taxon>
        <taxon>Bdellovibrio</taxon>
    </lineage>
</organism>
<evidence type="ECO:0000313" key="6">
    <source>
        <dbReference type="EMBL" id="KYG65956.1"/>
    </source>
</evidence>
<dbReference type="PANTHER" id="PTHR42792:SF2">
    <property type="entry name" value="FLAGELLIN"/>
    <property type="match status" value="1"/>
</dbReference>
<dbReference type="PANTHER" id="PTHR42792">
    <property type="entry name" value="FLAGELLIN"/>
    <property type="match status" value="1"/>
</dbReference>
<dbReference type="SUPFAM" id="SSF64518">
    <property type="entry name" value="Phase 1 flagellin"/>
    <property type="match status" value="1"/>
</dbReference>
<feature type="domain" description="Flagellin N-terminal" evidence="4">
    <location>
        <begin position="5"/>
        <end position="141"/>
    </location>
</feature>